<protein>
    <recommendedName>
        <fullName evidence="3">Prion-inhibition and propagation HeLo domain-containing protein</fullName>
    </recommendedName>
</protein>
<name>A0ABR4IBN2_9EURO</name>
<evidence type="ECO:0000313" key="2">
    <source>
        <dbReference type="Proteomes" id="UP001610446"/>
    </source>
</evidence>
<dbReference type="EMBL" id="JBFXLU010000510">
    <property type="protein sequence ID" value="KAL2825124.1"/>
    <property type="molecule type" value="Genomic_DNA"/>
</dbReference>
<comment type="caution">
    <text evidence="1">The sequence shown here is derived from an EMBL/GenBank/DDBJ whole genome shotgun (WGS) entry which is preliminary data.</text>
</comment>
<keyword evidence="2" id="KW-1185">Reference proteome</keyword>
<evidence type="ECO:0008006" key="3">
    <source>
        <dbReference type="Google" id="ProtNLM"/>
    </source>
</evidence>
<dbReference type="Proteomes" id="UP001610446">
    <property type="component" value="Unassembled WGS sequence"/>
</dbReference>
<gene>
    <name evidence="1" type="ORF">BJY01DRAFT_256328</name>
</gene>
<reference evidence="1 2" key="1">
    <citation type="submission" date="2024-07" db="EMBL/GenBank/DDBJ databases">
        <title>Section-level genome sequencing and comparative genomics of Aspergillus sections Usti and Cavernicolus.</title>
        <authorList>
            <consortium name="Lawrence Berkeley National Laboratory"/>
            <person name="Nybo J.L."/>
            <person name="Vesth T.C."/>
            <person name="Theobald S."/>
            <person name="Frisvad J.C."/>
            <person name="Larsen T.O."/>
            <person name="Kjaerboelling I."/>
            <person name="Rothschild-Mancinelli K."/>
            <person name="Lyhne E.K."/>
            <person name="Kogle M.E."/>
            <person name="Barry K."/>
            <person name="Clum A."/>
            <person name="Na H."/>
            <person name="Ledsgaard L."/>
            <person name="Lin J."/>
            <person name="Lipzen A."/>
            <person name="Kuo A."/>
            <person name="Riley R."/>
            <person name="Mondo S."/>
            <person name="Labutti K."/>
            <person name="Haridas S."/>
            <person name="Pangalinan J."/>
            <person name="Salamov A.A."/>
            <person name="Simmons B.A."/>
            <person name="Magnuson J.K."/>
            <person name="Chen J."/>
            <person name="Drula E."/>
            <person name="Henrissat B."/>
            <person name="Wiebenga A."/>
            <person name="Lubbers R.J."/>
            <person name="Gomes A.C."/>
            <person name="Makela M.R."/>
            <person name="Stajich J."/>
            <person name="Grigoriev I.V."/>
            <person name="Mortensen U.H."/>
            <person name="De Vries R.P."/>
            <person name="Baker S.E."/>
            <person name="Andersen M.R."/>
        </authorList>
    </citation>
    <scope>NUCLEOTIDE SEQUENCE [LARGE SCALE GENOMIC DNA]</scope>
    <source>
        <strain evidence="1 2">CBS 123904</strain>
    </source>
</reference>
<proteinExistence type="predicted"/>
<evidence type="ECO:0000313" key="1">
    <source>
        <dbReference type="EMBL" id="KAL2825124.1"/>
    </source>
</evidence>
<sequence length="245" mass="27482">MAEVIGVVSASVGIAAFIVQITGNITWFKEIWNFNEHKAGNEVNFCAFDLAISRCQLEYSKVDMILQRLANEMSKAQQSKGAKWKVFRKSPEIRQEISIATDRINGVILDLMWWIVRSVYGLYHAKRDSSPTLSANRPYPQQTDDMSINVSECTTVTAGATKTEESDIGTIMKPNGNDSTLTMPPARALRHIKTQTCAVKRCHCACQTAAGLSGRFWGFQYTPFSTMFRSCDNARCSARRYGWNI</sequence>
<accession>A0ABR4IBN2</accession>
<organism evidence="1 2">
    <name type="scientific">Aspergillus pseudoustus</name>
    <dbReference type="NCBI Taxonomy" id="1810923"/>
    <lineage>
        <taxon>Eukaryota</taxon>
        <taxon>Fungi</taxon>
        <taxon>Dikarya</taxon>
        <taxon>Ascomycota</taxon>
        <taxon>Pezizomycotina</taxon>
        <taxon>Eurotiomycetes</taxon>
        <taxon>Eurotiomycetidae</taxon>
        <taxon>Eurotiales</taxon>
        <taxon>Aspergillaceae</taxon>
        <taxon>Aspergillus</taxon>
        <taxon>Aspergillus subgen. Nidulantes</taxon>
    </lineage>
</organism>